<gene>
    <name evidence="2" type="ORF">KK060_11590</name>
</gene>
<proteinExistence type="predicted"/>
<protein>
    <recommendedName>
        <fullName evidence="4">Phosphate ABC transporter substrate-binding protein</fullName>
    </recommendedName>
</protein>
<feature type="chain" id="PRO_5046189457" description="Phosphate ABC transporter substrate-binding protein" evidence="1">
    <location>
        <begin position="23"/>
        <end position="311"/>
    </location>
</feature>
<dbReference type="RefSeq" id="WP_254153889.1">
    <property type="nucleotide sequence ID" value="NZ_JAHESD010000022.1"/>
</dbReference>
<reference evidence="2 3" key="1">
    <citation type="submission" date="2021-05" db="EMBL/GenBank/DDBJ databases">
        <title>A Polyphasic approach of four new species of the genus Ohtaekwangia: Ohtaekwangia histidinii sp. nov., Ohtaekwangia cretensis sp. nov., Ohtaekwangia indiensis sp. nov., Ohtaekwangia reichenbachii sp. nov. from diverse environment.</title>
        <authorList>
            <person name="Octaviana S."/>
        </authorList>
    </citation>
    <scope>NUCLEOTIDE SEQUENCE [LARGE SCALE GENOMIC DNA]</scope>
    <source>
        <strain evidence="2 3">PWU20</strain>
    </source>
</reference>
<comment type="caution">
    <text evidence="2">The sequence shown here is derived from an EMBL/GenBank/DDBJ whole genome shotgun (WGS) entry which is preliminary data.</text>
</comment>
<feature type="signal peptide" evidence="1">
    <location>
        <begin position="1"/>
        <end position="22"/>
    </location>
</feature>
<keyword evidence="1" id="KW-0732">Signal</keyword>
<accession>A0ABS5VSC1</accession>
<evidence type="ECO:0000313" key="3">
    <source>
        <dbReference type="Proteomes" id="UP000772618"/>
    </source>
</evidence>
<sequence length="311" mass="35682">MKSFISFLIVYFLLLIASASFAQSEGQTKKVVITGARFTYPLLQKWINEYKEVNPSVEVIINPRTTSDPASYDLLIEAYQLSREIQEEREVISLGRYALLPIANSKSHFAKTYEEKGLDKDLLKQIFFHDIYTSKEKQKQVRVPYTVYTRLQKAGPPITFAKYFGYEQQNIKGNAIAGADEHLIKALLKDSTAVSYNNLGLIYNTKTKQVIDGLTILPVDLDDNGRITNDEKIYSSLDNVLAKLESEEVKNVPIADFHLSIKKRGYNADALKFLLWVIYNGQDDLNEFGFLKPDLKRFSEEKQKFEHLTRK</sequence>
<dbReference type="EMBL" id="JAHESD010000022">
    <property type="protein sequence ID" value="MBT1703928.1"/>
    <property type="molecule type" value="Genomic_DNA"/>
</dbReference>
<keyword evidence="3" id="KW-1185">Reference proteome</keyword>
<evidence type="ECO:0000256" key="1">
    <source>
        <dbReference type="SAM" id="SignalP"/>
    </source>
</evidence>
<dbReference type="SUPFAM" id="SSF53850">
    <property type="entry name" value="Periplasmic binding protein-like II"/>
    <property type="match status" value="1"/>
</dbReference>
<organism evidence="2 3">
    <name type="scientific">Chryseosolibacter indicus</name>
    <dbReference type="NCBI Taxonomy" id="2782351"/>
    <lineage>
        <taxon>Bacteria</taxon>
        <taxon>Pseudomonadati</taxon>
        <taxon>Bacteroidota</taxon>
        <taxon>Cytophagia</taxon>
        <taxon>Cytophagales</taxon>
        <taxon>Chryseotaleaceae</taxon>
        <taxon>Chryseosolibacter</taxon>
    </lineage>
</organism>
<evidence type="ECO:0008006" key="4">
    <source>
        <dbReference type="Google" id="ProtNLM"/>
    </source>
</evidence>
<dbReference type="Proteomes" id="UP000772618">
    <property type="component" value="Unassembled WGS sequence"/>
</dbReference>
<evidence type="ECO:0000313" key="2">
    <source>
        <dbReference type="EMBL" id="MBT1703928.1"/>
    </source>
</evidence>
<name>A0ABS5VSC1_9BACT</name>